<evidence type="ECO:0000313" key="4">
    <source>
        <dbReference type="Proteomes" id="UP001558713"/>
    </source>
</evidence>
<protein>
    <submittedName>
        <fullName evidence="3">Coumaroyl-CoA:anthocyanidin 3-O-glucoside-6''-O-coumaroyltransferase 1</fullName>
    </submittedName>
</protein>
<evidence type="ECO:0000313" key="3">
    <source>
        <dbReference type="EMBL" id="KAL1188866.1"/>
    </source>
</evidence>
<dbReference type="Proteomes" id="UP001558713">
    <property type="component" value="Unassembled WGS sequence"/>
</dbReference>
<keyword evidence="4" id="KW-1185">Reference proteome</keyword>
<organism evidence="3 4">
    <name type="scientific">Cardamine amara subsp. amara</name>
    <dbReference type="NCBI Taxonomy" id="228776"/>
    <lineage>
        <taxon>Eukaryota</taxon>
        <taxon>Viridiplantae</taxon>
        <taxon>Streptophyta</taxon>
        <taxon>Embryophyta</taxon>
        <taxon>Tracheophyta</taxon>
        <taxon>Spermatophyta</taxon>
        <taxon>Magnoliopsida</taxon>
        <taxon>eudicotyledons</taxon>
        <taxon>Gunneridae</taxon>
        <taxon>Pentapetalae</taxon>
        <taxon>rosids</taxon>
        <taxon>malvids</taxon>
        <taxon>Brassicales</taxon>
        <taxon>Brassicaceae</taxon>
        <taxon>Cardamineae</taxon>
        <taxon>Cardamine</taxon>
    </lineage>
</organism>
<dbReference type="Gene3D" id="3.30.559.10">
    <property type="entry name" value="Chloramphenicol acetyltransferase-like domain"/>
    <property type="match status" value="2"/>
</dbReference>
<dbReference type="AlphaFoldDB" id="A0ABD0ZQI1"/>
<dbReference type="Pfam" id="PF02458">
    <property type="entry name" value="Transferase"/>
    <property type="match status" value="1"/>
</dbReference>
<dbReference type="PANTHER" id="PTHR31625">
    <property type="match status" value="1"/>
</dbReference>
<comment type="caution">
    <text evidence="3">The sequence shown here is derived from an EMBL/GenBank/DDBJ whole genome shotgun (WGS) entry which is preliminary data.</text>
</comment>
<dbReference type="InterPro" id="IPR051504">
    <property type="entry name" value="Plant_metabolite_acyltrans"/>
</dbReference>
<evidence type="ECO:0000256" key="1">
    <source>
        <dbReference type="ARBA" id="ARBA00022679"/>
    </source>
</evidence>
<evidence type="ECO:0000256" key="2">
    <source>
        <dbReference type="ARBA" id="ARBA00023315"/>
    </source>
</evidence>
<name>A0ABD0ZQI1_CARAN</name>
<proteinExistence type="predicted"/>
<dbReference type="EMBL" id="JBANAX010000912">
    <property type="protein sequence ID" value="KAL1188866.1"/>
    <property type="molecule type" value="Genomic_DNA"/>
</dbReference>
<sequence length="468" mass="51881">MAHLQPPNIIETCHISPKNGTVPSTTLPLTFFDAPWLTLPLAESIFFFSYPNSTQRFLKDFVPNLKQSLSITLQHFFPYAGKLIIPPRPDHPYLHYNDSKDSLLFIVAESIGTDFDKLKTDSPKDIRVLHGVLPKLPPPHVSPEGIQMRPIMAMQVTIFPGAGICIGNASTHVVSDGVTFGHFMKYWMSLTKSNAKDPATLLLPAPPIHSCRNMIKDPGEVATGHLERFWSQNTGKNGSHSAPENMLRATFTMSGNQIDKLKSWVTEQSENQSPVSTFVVTLAFIWVSLIKTLVQKSDTEAEDEDKHEVFHLLINVDCRTRLKYAEPIPTTYFGNCMAPGIVSVKKLDLLGQKGIFAASDAIAARVKDMLSSDLLKTAPTWGQGVRKWVMSRFPISIAGAPKLGFYDMDFGLGKPCKTEIVHIETGGSIAISESRDVSNGIEIGIALQKKKMETFDIILQQGIKEFEM</sequence>
<keyword evidence="2" id="KW-0012">Acyltransferase</keyword>
<dbReference type="InterPro" id="IPR023213">
    <property type="entry name" value="CAT-like_dom_sf"/>
</dbReference>
<gene>
    <name evidence="3" type="ORF">V5N11_022020</name>
</gene>
<keyword evidence="1" id="KW-0808">Transferase</keyword>
<reference evidence="3 4" key="1">
    <citation type="submission" date="2024-04" db="EMBL/GenBank/DDBJ databases">
        <title>Genome assembly C_amara_ONT_v2.</title>
        <authorList>
            <person name="Yant L."/>
            <person name="Moore C."/>
            <person name="Slenker M."/>
        </authorList>
    </citation>
    <scope>NUCLEOTIDE SEQUENCE [LARGE SCALE GENOMIC DNA]</scope>
    <source>
        <tissue evidence="3">Leaf</tissue>
    </source>
</reference>
<accession>A0ABD0ZQI1</accession>
<dbReference type="GO" id="GO:0016747">
    <property type="term" value="F:acyltransferase activity, transferring groups other than amino-acyl groups"/>
    <property type="evidence" value="ECO:0007669"/>
    <property type="project" value="UniProtKB-ARBA"/>
</dbReference>